<organism evidence="1">
    <name type="scientific">Oxytricha trifallax</name>
    <dbReference type="NCBI Taxonomy" id="1172189"/>
    <lineage>
        <taxon>Eukaryota</taxon>
        <taxon>Sar</taxon>
        <taxon>Alveolata</taxon>
        <taxon>Ciliophora</taxon>
        <taxon>Intramacronucleata</taxon>
        <taxon>Spirotrichea</taxon>
        <taxon>Stichotrichia</taxon>
        <taxon>Sporadotrichida</taxon>
        <taxon>Oxytrichidae</taxon>
        <taxon>Oxytrichinae</taxon>
        <taxon>Oxytricha</taxon>
    </lineage>
</organism>
<accession>G9HRI1</accession>
<evidence type="ECO:0008006" key="2">
    <source>
        <dbReference type="Google" id="ProtNLM"/>
    </source>
</evidence>
<evidence type="ECO:0000313" key="1">
    <source>
        <dbReference type="EMBL" id="AEV66692.1"/>
    </source>
</evidence>
<dbReference type="AlphaFoldDB" id="G9HRI1"/>
<gene>
    <name evidence="1" type="primary">orf579</name>
</gene>
<name>G9HRI1_9SPIT</name>
<protein>
    <recommendedName>
        <fullName evidence="2">Ribosomal protein L20</fullName>
    </recommendedName>
</protein>
<dbReference type="EMBL" id="JN383843">
    <property type="protein sequence ID" value="AEV66692.1"/>
    <property type="molecule type" value="Genomic_DNA"/>
</dbReference>
<reference evidence="1" key="1">
    <citation type="journal article" date="2012" name="Genome Biol. Evol.">
        <title>The Oxytricha trifallax Mitochondrial Genome.</title>
        <authorList>
            <person name="Swart E.C."/>
            <person name="Nowacki M."/>
            <person name="Shum J."/>
            <person name="Stiles H."/>
            <person name="Higgins B.P."/>
            <person name="Doak T.G."/>
            <person name="Schotanus K."/>
            <person name="Magrini V.J."/>
            <person name="Minx P."/>
            <person name="Mardis E.R."/>
            <person name="Landweber L.F."/>
        </authorList>
    </citation>
    <scope>NUCLEOTIDE SEQUENCE</scope>
</reference>
<sequence length="122" mass="15133">MNKIKKLKKNFFFNKMFFSNFLVKNRIFFSSKLAFRSLDRTEKRKKKLRNFNWRIKYSKILKRKKSRNFFYLFLKILTSRNVKKKYNKLNSIFQKDYLPNDFLGDDAFFSLFFSSKNKILIF</sequence>
<keyword evidence="1" id="KW-0496">Mitochondrion</keyword>
<proteinExistence type="predicted"/>
<geneLocation type="mitochondrion" evidence="1"/>